<proteinExistence type="predicted"/>
<dbReference type="Pfam" id="PF01494">
    <property type="entry name" value="FAD_binding_3"/>
    <property type="match status" value="1"/>
</dbReference>
<evidence type="ECO:0000313" key="2">
    <source>
        <dbReference type="EMBL" id="NMF88995.1"/>
    </source>
</evidence>
<dbReference type="Proteomes" id="UP000652074">
    <property type="component" value="Unassembled WGS sequence"/>
</dbReference>
<protein>
    <recommendedName>
        <fullName evidence="1">FAD-binding domain-containing protein</fullName>
    </recommendedName>
</protein>
<name>A0ABX1MRM9_9RHOO</name>
<dbReference type="PANTHER" id="PTHR42685">
    <property type="entry name" value="GERANYLGERANYL DIPHOSPHATE REDUCTASE"/>
    <property type="match status" value="1"/>
</dbReference>
<evidence type="ECO:0000313" key="3">
    <source>
        <dbReference type="Proteomes" id="UP000652074"/>
    </source>
</evidence>
<dbReference type="Gene3D" id="3.30.9.100">
    <property type="match status" value="1"/>
</dbReference>
<sequence>MNPVVILGAGPSACLLALALARGGQSALVIGQPRQRGAAEGLSQRVIEALRQFGCSQALSMLGPRWLRVSSWNGAEVEMNGEFVVERVAFDRALLADVRASGIDVREGKVRTLEHVEEGMWYVHWEDQSGRSQRTAAQVIVECRGRTAPKKAPDLQVEAMRVAVARTFTGAAIQPRTTYVESFAQGWAWGAVEASGLAHIQIVVLPESVSAHGGDLDATHAACFEHLHGLRRRFGRNLRPVGPARARGIQPALRGGVASRDFLRVGDSAYSCDPLSGHGVFEAASGAIAAAPVINTLLQRPDDASLAVRYFTERASEVFASRVTAAHEHYRSETRWPDAEFWERAIAPRRPSMEVPEIREPAFVMRPVVEDGFITDRSVVVSDEHPRGVRFIGGIDLARLDQLVRTLQVPDPERLSRLLSAPHESVCRALHWLQARRLAPRPVQ</sequence>
<gene>
    <name evidence="2" type="ORF">GPA26_10975</name>
</gene>
<dbReference type="PANTHER" id="PTHR42685:SF22">
    <property type="entry name" value="CONDITIONED MEDIUM FACTOR RECEPTOR 1"/>
    <property type="match status" value="1"/>
</dbReference>
<feature type="domain" description="FAD-binding" evidence="1">
    <location>
        <begin position="3"/>
        <end position="149"/>
    </location>
</feature>
<organism evidence="2 3">
    <name type="scientific">Aromatoleum petrolei</name>
    <dbReference type="NCBI Taxonomy" id="76116"/>
    <lineage>
        <taxon>Bacteria</taxon>
        <taxon>Pseudomonadati</taxon>
        <taxon>Pseudomonadota</taxon>
        <taxon>Betaproteobacteria</taxon>
        <taxon>Rhodocyclales</taxon>
        <taxon>Rhodocyclaceae</taxon>
        <taxon>Aromatoleum</taxon>
    </lineage>
</organism>
<dbReference type="Gene3D" id="3.50.50.60">
    <property type="entry name" value="FAD/NAD(P)-binding domain"/>
    <property type="match status" value="1"/>
</dbReference>
<reference evidence="2 3" key="1">
    <citation type="submission" date="2019-12" db="EMBL/GenBank/DDBJ databases">
        <title>Comparative genomics gives insights into the taxonomy of the Azoarcus-Aromatoleum group and reveals separate origins of nif in the plant-associated Azoarcus and non-plant-associated Aromatoleum sub-groups.</title>
        <authorList>
            <person name="Lafos M."/>
            <person name="Maluk M."/>
            <person name="Batista M."/>
            <person name="Junghare M."/>
            <person name="Carmona M."/>
            <person name="Faoro H."/>
            <person name="Cruz L.M."/>
            <person name="Battistoni F."/>
            <person name="De Souza E."/>
            <person name="Pedrosa F."/>
            <person name="Chen W.-M."/>
            <person name="Poole P.S."/>
            <person name="Dixon R.A."/>
            <person name="James E.K."/>
        </authorList>
    </citation>
    <scope>NUCLEOTIDE SEQUENCE [LARGE SCALE GENOMIC DNA]</scope>
    <source>
        <strain evidence="2 3">ToN1</strain>
    </source>
</reference>
<dbReference type="InterPro" id="IPR050407">
    <property type="entry name" value="Geranylgeranyl_reductase"/>
</dbReference>
<evidence type="ECO:0000259" key="1">
    <source>
        <dbReference type="Pfam" id="PF01494"/>
    </source>
</evidence>
<dbReference type="EMBL" id="WTVR01000018">
    <property type="protein sequence ID" value="NMF88995.1"/>
    <property type="molecule type" value="Genomic_DNA"/>
</dbReference>
<dbReference type="SUPFAM" id="SSF51905">
    <property type="entry name" value="FAD/NAD(P)-binding domain"/>
    <property type="match status" value="1"/>
</dbReference>
<dbReference type="RefSeq" id="WP_169206370.1">
    <property type="nucleotide sequence ID" value="NZ_CP059560.1"/>
</dbReference>
<dbReference type="InterPro" id="IPR036188">
    <property type="entry name" value="FAD/NAD-bd_sf"/>
</dbReference>
<keyword evidence="3" id="KW-1185">Reference proteome</keyword>
<dbReference type="InterPro" id="IPR002938">
    <property type="entry name" value="FAD-bd"/>
</dbReference>
<accession>A0ABX1MRM9</accession>
<comment type="caution">
    <text evidence="2">The sequence shown here is derived from an EMBL/GenBank/DDBJ whole genome shotgun (WGS) entry which is preliminary data.</text>
</comment>